<sequence length="124" mass="14621">MKFLFICCAVCCFIAIVKLPIEYYTFLRIIVSISATLAIYHFIKLKNITLIVVFTIILFLFNPVFPFYMYKKSIWIPFDIITGILFLVVFFLKKKIVVKEKGIKSLPLKKTYIRDRIILPKTKN</sequence>
<gene>
    <name evidence="2" type="ORF">DU508_22320</name>
</gene>
<dbReference type="InterPro" id="IPR046548">
    <property type="entry name" value="DUF6804"/>
</dbReference>
<evidence type="ECO:0000313" key="3">
    <source>
        <dbReference type="Proteomes" id="UP000253961"/>
    </source>
</evidence>
<accession>A0A369PVS8</accession>
<keyword evidence="3" id="KW-1185">Reference proteome</keyword>
<dbReference type="Proteomes" id="UP000253961">
    <property type="component" value="Unassembled WGS sequence"/>
</dbReference>
<evidence type="ECO:0000313" key="2">
    <source>
        <dbReference type="EMBL" id="RDC54228.1"/>
    </source>
</evidence>
<organism evidence="2 3">
    <name type="scientific">Pedobacter chinensis</name>
    <dbReference type="NCBI Taxonomy" id="2282421"/>
    <lineage>
        <taxon>Bacteria</taxon>
        <taxon>Pseudomonadati</taxon>
        <taxon>Bacteroidota</taxon>
        <taxon>Sphingobacteriia</taxon>
        <taxon>Sphingobacteriales</taxon>
        <taxon>Sphingobacteriaceae</taxon>
        <taxon>Pedobacter</taxon>
    </lineage>
</organism>
<proteinExistence type="predicted"/>
<reference evidence="2 3" key="1">
    <citation type="submission" date="2018-07" db="EMBL/GenBank/DDBJ databases">
        <title>Pedobacter sp. nov., isolated from soil.</title>
        <authorList>
            <person name="Zhou L.Y."/>
            <person name="Du Z.J."/>
        </authorList>
    </citation>
    <scope>NUCLEOTIDE SEQUENCE [LARGE SCALE GENOMIC DNA]</scope>
    <source>
        <strain evidence="2 3">JDX94</strain>
    </source>
</reference>
<keyword evidence="1" id="KW-0472">Membrane</keyword>
<evidence type="ECO:0000256" key="1">
    <source>
        <dbReference type="SAM" id="Phobius"/>
    </source>
</evidence>
<protein>
    <submittedName>
        <fullName evidence="2">Uncharacterized protein</fullName>
    </submittedName>
</protein>
<dbReference type="Pfam" id="PF20619">
    <property type="entry name" value="DUF6804"/>
    <property type="match status" value="1"/>
</dbReference>
<dbReference type="RefSeq" id="WP_115404887.1">
    <property type="nucleotide sequence ID" value="NZ_QPKV01000015.1"/>
</dbReference>
<name>A0A369PVS8_9SPHI</name>
<dbReference type="AlphaFoldDB" id="A0A369PVS8"/>
<keyword evidence="1" id="KW-0812">Transmembrane</keyword>
<keyword evidence="1" id="KW-1133">Transmembrane helix</keyword>
<dbReference type="EMBL" id="QPKV01000015">
    <property type="protein sequence ID" value="RDC54228.1"/>
    <property type="molecule type" value="Genomic_DNA"/>
</dbReference>
<comment type="caution">
    <text evidence="2">The sequence shown here is derived from an EMBL/GenBank/DDBJ whole genome shotgun (WGS) entry which is preliminary data.</text>
</comment>
<feature type="transmembrane region" description="Helical" evidence="1">
    <location>
        <begin position="74"/>
        <end position="92"/>
    </location>
</feature>
<feature type="transmembrane region" description="Helical" evidence="1">
    <location>
        <begin position="50"/>
        <end position="68"/>
    </location>
</feature>